<dbReference type="EMBL" id="VWOJ01000001">
    <property type="protein sequence ID" value="KAA5804502.1"/>
    <property type="molecule type" value="Genomic_DNA"/>
</dbReference>
<dbReference type="Proteomes" id="UP000325122">
    <property type="component" value="Unassembled WGS sequence"/>
</dbReference>
<sequence>MSGQPTDAELFARVLAKTHEYLDFPSVVGHETPFLDHLARDFEALGARVERPRNLCVAQLGDGPVYLAHIDRHGAITAGDGIPVYAAHAVKNEKYAESQTVSASFAEAVSKRYAGETIFAYDRKTGGRIAYGRITGAGLDARGRLALTLEGMIALTPGTPVAFARSLGPVEAGFVSGQLDNPVSAAALRVAAEFGLKGTVVFTAEEEIGRSAAHALSWFASSGQDRRDIVVLDTTPFDDSAAALAGAVILRRRDATASFNPDMVRRLEQAASTSDAPIIFKDSFIERENDARARRGQPLKSMGLTELGRIAAMSAGRCTGATLQIPTFNYHSNQESTTPRAITAFARTLLALE</sequence>
<evidence type="ECO:0008006" key="5">
    <source>
        <dbReference type="Google" id="ProtNLM"/>
    </source>
</evidence>
<dbReference type="SUPFAM" id="SSF53187">
    <property type="entry name" value="Zn-dependent exopeptidases"/>
    <property type="match status" value="1"/>
</dbReference>
<dbReference type="InterPro" id="IPR008007">
    <property type="entry name" value="Peptidase_M42"/>
</dbReference>
<organism evidence="3 4">
    <name type="scientific">Alkalicaulis satelles</name>
    <dbReference type="NCBI Taxonomy" id="2609175"/>
    <lineage>
        <taxon>Bacteria</taxon>
        <taxon>Pseudomonadati</taxon>
        <taxon>Pseudomonadota</taxon>
        <taxon>Alphaproteobacteria</taxon>
        <taxon>Maricaulales</taxon>
        <taxon>Maricaulaceae</taxon>
        <taxon>Alkalicaulis</taxon>
    </lineage>
</organism>
<evidence type="ECO:0000256" key="1">
    <source>
        <dbReference type="ARBA" id="ARBA00022723"/>
    </source>
</evidence>
<comment type="caution">
    <text evidence="3">The sequence shown here is derived from an EMBL/GenBank/DDBJ whole genome shotgun (WGS) entry which is preliminary data.</text>
</comment>
<evidence type="ECO:0000256" key="2">
    <source>
        <dbReference type="ARBA" id="ARBA00022801"/>
    </source>
</evidence>
<evidence type="ECO:0000313" key="3">
    <source>
        <dbReference type="EMBL" id="KAA5804502.1"/>
    </source>
</evidence>
<dbReference type="PANTHER" id="PTHR32481:SF0">
    <property type="entry name" value="AMINOPEPTIDASE YPDE-RELATED"/>
    <property type="match status" value="1"/>
</dbReference>
<proteinExistence type="predicted"/>
<accession>A0A5M6ZI45</accession>
<dbReference type="PANTHER" id="PTHR32481">
    <property type="entry name" value="AMINOPEPTIDASE"/>
    <property type="match status" value="1"/>
</dbReference>
<keyword evidence="4" id="KW-1185">Reference proteome</keyword>
<dbReference type="GO" id="GO:0046872">
    <property type="term" value="F:metal ion binding"/>
    <property type="evidence" value="ECO:0007669"/>
    <property type="project" value="UniProtKB-KW"/>
</dbReference>
<dbReference type="Pfam" id="PF05343">
    <property type="entry name" value="Peptidase_M42"/>
    <property type="match status" value="1"/>
</dbReference>
<dbReference type="GO" id="GO:0016787">
    <property type="term" value="F:hydrolase activity"/>
    <property type="evidence" value="ECO:0007669"/>
    <property type="project" value="UniProtKB-KW"/>
</dbReference>
<evidence type="ECO:0000313" key="4">
    <source>
        <dbReference type="Proteomes" id="UP000325122"/>
    </source>
</evidence>
<dbReference type="Gene3D" id="3.40.630.10">
    <property type="entry name" value="Zn peptidases"/>
    <property type="match status" value="2"/>
</dbReference>
<reference evidence="3 4" key="1">
    <citation type="submission" date="2019-09" db="EMBL/GenBank/DDBJ databases">
        <authorList>
            <person name="Kevbrin V."/>
            <person name="Grouzdev D.S."/>
        </authorList>
    </citation>
    <scope>NUCLEOTIDE SEQUENCE [LARGE SCALE GENOMIC DNA]</scope>
    <source>
        <strain evidence="3 4">G-192</strain>
    </source>
</reference>
<keyword evidence="1" id="KW-0479">Metal-binding</keyword>
<gene>
    <name evidence="3" type="ORF">F1654_00380</name>
</gene>
<name>A0A5M6ZI45_9PROT</name>
<protein>
    <recommendedName>
        <fullName evidence="5">M42 family metallopeptidase</fullName>
    </recommendedName>
</protein>
<dbReference type="RefSeq" id="WP_150021533.1">
    <property type="nucleotide sequence ID" value="NZ_VWOJ01000001.1"/>
</dbReference>
<dbReference type="InterPro" id="IPR051464">
    <property type="entry name" value="Peptidase_M42_aminopept"/>
</dbReference>
<keyword evidence="2" id="KW-0378">Hydrolase</keyword>
<dbReference type="AlphaFoldDB" id="A0A5M6ZI45"/>